<keyword evidence="4" id="KW-0539">Nucleus</keyword>
<dbReference type="GO" id="GO:0003700">
    <property type="term" value="F:DNA-binding transcription factor activity"/>
    <property type="evidence" value="ECO:0007669"/>
    <property type="project" value="InterPro"/>
</dbReference>
<dbReference type="SUPFAM" id="SSF46689">
    <property type="entry name" value="Homeodomain-like"/>
    <property type="match status" value="1"/>
</dbReference>
<dbReference type="EMBL" id="JBEDUW010000006">
    <property type="protein sequence ID" value="KAK9922768.1"/>
    <property type="molecule type" value="Genomic_DNA"/>
</dbReference>
<organism evidence="7 8">
    <name type="scientific">Rubus argutus</name>
    <name type="common">Southern blackberry</name>
    <dbReference type="NCBI Taxonomy" id="59490"/>
    <lineage>
        <taxon>Eukaryota</taxon>
        <taxon>Viridiplantae</taxon>
        <taxon>Streptophyta</taxon>
        <taxon>Embryophyta</taxon>
        <taxon>Tracheophyta</taxon>
        <taxon>Spermatophyta</taxon>
        <taxon>Magnoliopsida</taxon>
        <taxon>eudicotyledons</taxon>
        <taxon>Gunneridae</taxon>
        <taxon>Pentapetalae</taxon>
        <taxon>rosids</taxon>
        <taxon>fabids</taxon>
        <taxon>Rosales</taxon>
        <taxon>Rosaceae</taxon>
        <taxon>Rosoideae</taxon>
        <taxon>Rosoideae incertae sedis</taxon>
        <taxon>Rubus</taxon>
    </lineage>
</organism>
<name>A0AAW1WGK8_RUBAR</name>
<dbReference type="Proteomes" id="UP001457282">
    <property type="component" value="Unassembled WGS sequence"/>
</dbReference>
<comment type="subcellular location">
    <subcellularLocation>
        <location evidence="1">Nucleus</location>
    </subcellularLocation>
</comment>
<keyword evidence="2" id="KW-0805">Transcription regulation</keyword>
<dbReference type="PROSITE" id="PS51294">
    <property type="entry name" value="HTH_MYB"/>
    <property type="match status" value="1"/>
</dbReference>
<evidence type="ECO:0000256" key="3">
    <source>
        <dbReference type="ARBA" id="ARBA00023163"/>
    </source>
</evidence>
<feature type="region of interest" description="Disordered" evidence="5">
    <location>
        <begin position="1"/>
        <end position="37"/>
    </location>
</feature>
<evidence type="ECO:0000313" key="8">
    <source>
        <dbReference type="Proteomes" id="UP001457282"/>
    </source>
</evidence>
<feature type="region of interest" description="Disordered" evidence="5">
    <location>
        <begin position="377"/>
        <end position="399"/>
    </location>
</feature>
<dbReference type="InterPro" id="IPR006447">
    <property type="entry name" value="Myb_dom_plants"/>
</dbReference>
<gene>
    <name evidence="7" type="ORF">M0R45_031215</name>
</gene>
<accession>A0AAW1WGK8</accession>
<dbReference type="InterPro" id="IPR046955">
    <property type="entry name" value="PHR1-like"/>
</dbReference>
<dbReference type="InterPro" id="IPR001005">
    <property type="entry name" value="SANT/Myb"/>
</dbReference>
<comment type="caution">
    <text evidence="7">The sequence shown here is derived from an EMBL/GenBank/DDBJ whole genome shotgun (WGS) entry which is preliminary data.</text>
</comment>
<protein>
    <recommendedName>
        <fullName evidence="6">HTH myb-type domain-containing protein</fullName>
    </recommendedName>
</protein>
<reference evidence="7 8" key="1">
    <citation type="journal article" date="2023" name="G3 (Bethesda)">
        <title>A chromosome-length genome assembly and annotation of blackberry (Rubus argutus, cv. 'Hillquist').</title>
        <authorList>
            <person name="Bruna T."/>
            <person name="Aryal R."/>
            <person name="Dudchenko O."/>
            <person name="Sargent D.J."/>
            <person name="Mead D."/>
            <person name="Buti M."/>
            <person name="Cavallini A."/>
            <person name="Hytonen T."/>
            <person name="Andres J."/>
            <person name="Pham M."/>
            <person name="Weisz D."/>
            <person name="Mascagni F."/>
            <person name="Usai G."/>
            <person name="Natali L."/>
            <person name="Bassil N."/>
            <person name="Fernandez G.E."/>
            <person name="Lomsadze A."/>
            <person name="Armour M."/>
            <person name="Olukolu B."/>
            <person name="Poorten T."/>
            <person name="Britton C."/>
            <person name="Davik J."/>
            <person name="Ashrafi H."/>
            <person name="Aiden E.L."/>
            <person name="Borodovsky M."/>
            <person name="Worthington M."/>
        </authorList>
    </citation>
    <scope>NUCLEOTIDE SEQUENCE [LARGE SCALE GENOMIC DNA]</scope>
    <source>
        <strain evidence="7">PI 553951</strain>
    </source>
</reference>
<evidence type="ECO:0000256" key="2">
    <source>
        <dbReference type="ARBA" id="ARBA00023015"/>
    </source>
</evidence>
<keyword evidence="3" id="KW-0804">Transcription</keyword>
<dbReference type="NCBIfam" id="TIGR01557">
    <property type="entry name" value="myb_SHAQKYF"/>
    <property type="match status" value="1"/>
</dbReference>
<evidence type="ECO:0000313" key="7">
    <source>
        <dbReference type="EMBL" id="KAK9922768.1"/>
    </source>
</evidence>
<proteinExistence type="predicted"/>
<feature type="compositionally biased region" description="Acidic residues" evidence="5">
    <location>
        <begin position="11"/>
        <end position="20"/>
    </location>
</feature>
<evidence type="ECO:0000256" key="1">
    <source>
        <dbReference type="ARBA" id="ARBA00004123"/>
    </source>
</evidence>
<dbReference type="InterPro" id="IPR017930">
    <property type="entry name" value="Myb_dom"/>
</dbReference>
<feature type="compositionally biased region" description="Low complexity" evidence="5">
    <location>
        <begin position="377"/>
        <end position="392"/>
    </location>
</feature>
<dbReference type="Gene3D" id="1.10.10.60">
    <property type="entry name" value="Homeodomain-like"/>
    <property type="match status" value="1"/>
</dbReference>
<dbReference type="GO" id="GO:0003677">
    <property type="term" value="F:DNA binding"/>
    <property type="evidence" value="ECO:0007669"/>
    <property type="project" value="InterPro"/>
</dbReference>
<sequence>MADPEMIEISNEADNDDENTSDGSKDIQSKSSSPKSSCLFFDLNEKASGTGDDYNHEDVSNNIVEAMGSRTSTEGKEQTATSGGAVRQYIRSKMPRLRWTPDLHLAFLLAVERLGGQERATPKLVLQLMNVRGLSIAHVKSHLQMYRSKKLDESGQVLPQSNRGMLFQGRDHTVEAYQKFNPYRHFRLDDRGHFPSPPLKHQHCDDFNANSSRLISLLSKNSGMQNHESSIIRSSHMFGARVNGPIRPSRFLEEKRWPPREMIGNHMKVRRHSLNISWGDTIDVAQANLERSPQACSNLKFISNSYQPLSDPHEVQSVNGETFRVENGDNMQTLKHKKWLAPNLQLSLRQDFSNGSNEQVNDSDQESMKDIETTLSLSLSSSSARQQHQSSTPTSRIRL</sequence>
<evidence type="ECO:0000259" key="6">
    <source>
        <dbReference type="PROSITE" id="PS51294"/>
    </source>
</evidence>
<dbReference type="Pfam" id="PF00249">
    <property type="entry name" value="Myb_DNA-binding"/>
    <property type="match status" value="1"/>
</dbReference>
<feature type="domain" description="HTH myb-type" evidence="6">
    <location>
        <begin position="91"/>
        <end position="151"/>
    </location>
</feature>
<dbReference type="PANTHER" id="PTHR31314">
    <property type="entry name" value="MYB FAMILY TRANSCRIPTION FACTOR PHL7-LIKE"/>
    <property type="match status" value="1"/>
</dbReference>
<evidence type="ECO:0000256" key="5">
    <source>
        <dbReference type="SAM" id="MobiDB-lite"/>
    </source>
</evidence>
<keyword evidence="8" id="KW-1185">Reference proteome</keyword>
<dbReference type="AlphaFoldDB" id="A0AAW1WGK8"/>
<dbReference type="PANTHER" id="PTHR31314:SF174">
    <property type="entry name" value="OS02G0241200 PROTEIN"/>
    <property type="match status" value="1"/>
</dbReference>
<evidence type="ECO:0000256" key="4">
    <source>
        <dbReference type="ARBA" id="ARBA00023242"/>
    </source>
</evidence>
<dbReference type="InterPro" id="IPR009057">
    <property type="entry name" value="Homeodomain-like_sf"/>
</dbReference>
<dbReference type="GO" id="GO:0005634">
    <property type="term" value="C:nucleus"/>
    <property type="evidence" value="ECO:0007669"/>
    <property type="project" value="UniProtKB-SubCell"/>
</dbReference>